<evidence type="ECO:0000256" key="1">
    <source>
        <dbReference type="SAM" id="Phobius"/>
    </source>
</evidence>
<dbReference type="Proteomes" id="UP000030129">
    <property type="component" value="Unassembled WGS sequence"/>
</dbReference>
<organism evidence="2 3">
    <name type="scientific">Flavobacterium beibuense F44-8</name>
    <dbReference type="NCBI Taxonomy" id="1406840"/>
    <lineage>
        <taxon>Bacteria</taxon>
        <taxon>Pseudomonadati</taxon>
        <taxon>Bacteroidota</taxon>
        <taxon>Flavobacteriia</taxon>
        <taxon>Flavobacteriales</taxon>
        <taxon>Flavobacteriaceae</taxon>
        <taxon>Flavobacterium</taxon>
    </lineage>
</organism>
<gene>
    <name evidence="2" type="ORF">Q763_17145</name>
</gene>
<evidence type="ECO:0000313" key="2">
    <source>
        <dbReference type="EMBL" id="KGO78714.1"/>
    </source>
</evidence>
<keyword evidence="1" id="KW-0472">Membrane</keyword>
<feature type="transmembrane region" description="Helical" evidence="1">
    <location>
        <begin position="222"/>
        <end position="248"/>
    </location>
</feature>
<keyword evidence="1" id="KW-1133">Transmembrane helix</keyword>
<dbReference type="STRING" id="1406840.Q763_17145"/>
<proteinExistence type="predicted"/>
<evidence type="ECO:0000313" key="3">
    <source>
        <dbReference type="Proteomes" id="UP000030129"/>
    </source>
</evidence>
<reference evidence="2 3" key="1">
    <citation type="submission" date="2013-09" db="EMBL/GenBank/DDBJ databases">
        <authorList>
            <person name="Zeng Z."/>
            <person name="Chen C."/>
        </authorList>
    </citation>
    <scope>NUCLEOTIDE SEQUENCE [LARGE SCALE GENOMIC DNA]</scope>
    <source>
        <strain evidence="2 3">F44-8</strain>
    </source>
</reference>
<comment type="caution">
    <text evidence="2">The sequence shown here is derived from an EMBL/GenBank/DDBJ whole genome shotgun (WGS) entry which is preliminary data.</text>
</comment>
<keyword evidence="1" id="KW-0812">Transmembrane</keyword>
<dbReference type="EMBL" id="JRLV01000032">
    <property type="protein sequence ID" value="KGO78714.1"/>
    <property type="molecule type" value="Genomic_DNA"/>
</dbReference>
<name>A0A0A2LFT3_9FLAO</name>
<sequence>MKKLLLVSLLFLFICCDKNGKGTVDTTVTDTIYLTNGEKNRSMKLVTVNDTSQFSKRFIEDLKKEDYPYNITLIDSCLVTNGDSIQIPMDLELKKEYLFEKHTDSGWYEVYIRRINLTRITYKIKEKFGYDEDEFVIGEADLSGRFFDDKHSHSDSTVFKYEVFEANRYHSLQDEDIFIDIGKSEKEDSIRVVMNVPEKNITTASIFKQQIHIEQVFTVKIMILYILALILYILFMIFGFGPVYAYVWRFFMNRSPIRNTNVYLKLYRRMKQNNDEYEEYLEWAAKRGYKPIIKKREN</sequence>
<protein>
    <submittedName>
        <fullName evidence="2">Uncharacterized protein</fullName>
    </submittedName>
</protein>
<dbReference type="AlphaFoldDB" id="A0A0A2LFT3"/>
<dbReference type="RefSeq" id="WP_035136200.1">
    <property type="nucleotide sequence ID" value="NZ_JRLV01000032.1"/>
</dbReference>
<keyword evidence="3" id="KW-1185">Reference proteome</keyword>
<accession>A0A0A2LFT3</accession>